<accession>A0A2K3E673</accession>
<keyword evidence="10" id="KW-1185">Reference proteome</keyword>
<dbReference type="Proteomes" id="UP000006906">
    <property type="component" value="Chromosome 1"/>
</dbReference>
<keyword evidence="4 6" id="KW-0862">Zinc</keyword>
<dbReference type="Gene3D" id="1.10.1370.30">
    <property type="match status" value="2"/>
</dbReference>
<comment type="similarity">
    <text evidence="6">Belongs to the peptidase M3 family.</text>
</comment>
<keyword evidence="5 6" id="KW-0482">Metalloprotease</keyword>
<dbReference type="ExpressionAtlas" id="A0A2K3E673">
    <property type="expression patterns" value="baseline and differential"/>
</dbReference>
<dbReference type="GO" id="GO:0006518">
    <property type="term" value="P:peptide metabolic process"/>
    <property type="evidence" value="ECO:0000318"/>
    <property type="project" value="GO_Central"/>
</dbReference>
<organism evidence="9 10">
    <name type="scientific">Chlamydomonas reinhardtii</name>
    <name type="common">Chlamydomonas smithii</name>
    <dbReference type="NCBI Taxonomy" id="3055"/>
    <lineage>
        <taxon>Eukaryota</taxon>
        <taxon>Viridiplantae</taxon>
        <taxon>Chlorophyta</taxon>
        <taxon>core chlorophytes</taxon>
        <taxon>Chlorophyceae</taxon>
        <taxon>CS clade</taxon>
        <taxon>Chlamydomonadales</taxon>
        <taxon>Chlamydomonadaceae</taxon>
        <taxon>Chlamydomonas</taxon>
    </lineage>
</organism>
<feature type="coiled-coil region" evidence="7">
    <location>
        <begin position="99"/>
        <end position="161"/>
    </location>
</feature>
<dbReference type="GO" id="GO:0046872">
    <property type="term" value="F:metal ion binding"/>
    <property type="evidence" value="ECO:0007669"/>
    <property type="project" value="UniProtKB-UniRule"/>
</dbReference>
<dbReference type="PaxDb" id="3055-EDP09716"/>
<dbReference type="InterPro" id="IPR001567">
    <property type="entry name" value="Pept_M3A_M3B_dom"/>
</dbReference>
<keyword evidence="1 6" id="KW-0645">Protease</keyword>
<feature type="domain" description="Peptidase M3A/M3B catalytic" evidence="8">
    <location>
        <begin position="186"/>
        <end position="589"/>
    </location>
</feature>
<dbReference type="SUPFAM" id="SSF55486">
    <property type="entry name" value="Metalloproteases ('zincins'), catalytic domain"/>
    <property type="match status" value="1"/>
</dbReference>
<evidence type="ECO:0000313" key="10">
    <source>
        <dbReference type="Proteomes" id="UP000006906"/>
    </source>
</evidence>
<gene>
    <name evidence="9" type="ORF">CHLRE_01g023350v5</name>
</gene>
<dbReference type="PANTHER" id="PTHR11804:SF84">
    <property type="entry name" value="SACCHAROLYSIN"/>
    <property type="match status" value="1"/>
</dbReference>
<dbReference type="AlphaFoldDB" id="A0A2K3E673"/>
<dbReference type="KEGG" id="cre:CHLRE_01g023350v5"/>
<keyword evidence="2 6" id="KW-0479">Metal-binding</keyword>
<dbReference type="GO" id="GO:0004222">
    <property type="term" value="F:metalloendopeptidase activity"/>
    <property type="evidence" value="ECO:0000318"/>
    <property type="project" value="GO_Central"/>
</dbReference>
<reference evidence="9 10" key="1">
    <citation type="journal article" date="2007" name="Science">
        <title>The Chlamydomonas genome reveals the evolution of key animal and plant functions.</title>
        <authorList>
            <person name="Merchant S.S."/>
            <person name="Prochnik S.E."/>
            <person name="Vallon O."/>
            <person name="Harris E.H."/>
            <person name="Karpowicz S.J."/>
            <person name="Witman G.B."/>
            <person name="Terry A."/>
            <person name="Salamov A."/>
            <person name="Fritz-Laylin L.K."/>
            <person name="Marechal-Drouard L."/>
            <person name="Marshall W.F."/>
            <person name="Qu L.H."/>
            <person name="Nelson D.R."/>
            <person name="Sanderfoot A.A."/>
            <person name="Spalding M.H."/>
            <person name="Kapitonov V.V."/>
            <person name="Ren Q."/>
            <person name="Ferris P."/>
            <person name="Lindquist E."/>
            <person name="Shapiro H."/>
            <person name="Lucas S.M."/>
            <person name="Grimwood J."/>
            <person name="Schmutz J."/>
            <person name="Cardol P."/>
            <person name="Cerutti H."/>
            <person name="Chanfreau G."/>
            <person name="Chen C.L."/>
            <person name="Cognat V."/>
            <person name="Croft M.T."/>
            <person name="Dent R."/>
            <person name="Dutcher S."/>
            <person name="Fernandez E."/>
            <person name="Fukuzawa H."/>
            <person name="Gonzalez-Ballester D."/>
            <person name="Gonzalez-Halphen D."/>
            <person name="Hallmann A."/>
            <person name="Hanikenne M."/>
            <person name="Hippler M."/>
            <person name="Inwood W."/>
            <person name="Jabbari K."/>
            <person name="Kalanon M."/>
            <person name="Kuras R."/>
            <person name="Lefebvre P.A."/>
            <person name="Lemaire S.D."/>
            <person name="Lobanov A.V."/>
            <person name="Lohr M."/>
            <person name="Manuell A."/>
            <person name="Meier I."/>
            <person name="Mets L."/>
            <person name="Mittag M."/>
            <person name="Mittelmeier T."/>
            <person name="Moroney J.V."/>
            <person name="Moseley J."/>
            <person name="Napoli C."/>
            <person name="Nedelcu A.M."/>
            <person name="Niyogi K."/>
            <person name="Novoselov S.V."/>
            <person name="Paulsen I.T."/>
            <person name="Pazour G."/>
            <person name="Purton S."/>
            <person name="Ral J.P."/>
            <person name="Riano-Pachon D.M."/>
            <person name="Riekhof W."/>
            <person name="Rymarquis L."/>
            <person name="Schroda M."/>
            <person name="Stern D."/>
            <person name="Umen J."/>
            <person name="Willows R."/>
            <person name="Wilson N."/>
            <person name="Zimmer S.L."/>
            <person name="Allmer J."/>
            <person name="Balk J."/>
            <person name="Bisova K."/>
            <person name="Chen C.J."/>
            <person name="Elias M."/>
            <person name="Gendler K."/>
            <person name="Hauser C."/>
            <person name="Lamb M.R."/>
            <person name="Ledford H."/>
            <person name="Long J.C."/>
            <person name="Minagawa J."/>
            <person name="Page M.D."/>
            <person name="Pan J."/>
            <person name="Pootakham W."/>
            <person name="Roje S."/>
            <person name="Rose A."/>
            <person name="Stahlberg E."/>
            <person name="Terauchi A.M."/>
            <person name="Yang P."/>
            <person name="Ball S."/>
            <person name="Bowler C."/>
            <person name="Dieckmann C.L."/>
            <person name="Gladyshev V.N."/>
            <person name="Green P."/>
            <person name="Jorgensen R."/>
            <person name="Mayfield S."/>
            <person name="Mueller-Roeber B."/>
            <person name="Rajamani S."/>
            <person name="Sayre R.T."/>
            <person name="Brokstein P."/>
            <person name="Dubchak I."/>
            <person name="Goodstein D."/>
            <person name="Hornick L."/>
            <person name="Huang Y.W."/>
            <person name="Jhaveri J."/>
            <person name="Luo Y."/>
            <person name="Martinez D."/>
            <person name="Ngau W.C."/>
            <person name="Otillar B."/>
            <person name="Poliakov A."/>
            <person name="Porter A."/>
            <person name="Szajkowski L."/>
            <person name="Werner G."/>
            <person name="Zhou K."/>
            <person name="Grigoriev I.V."/>
            <person name="Rokhsar D.S."/>
            <person name="Grossman A.R."/>
        </authorList>
    </citation>
    <scope>NUCLEOTIDE SEQUENCE [LARGE SCALE GENOMIC DNA]</scope>
    <source>
        <strain evidence="10">CC-503</strain>
    </source>
</reference>
<name>A0A2K3E673_CHLRE</name>
<comment type="cofactor">
    <cofactor evidence="6">
        <name>Zn(2+)</name>
        <dbReference type="ChEBI" id="CHEBI:29105"/>
    </cofactor>
    <text evidence="6">Binds 1 zinc ion.</text>
</comment>
<keyword evidence="3 6" id="KW-0378">Hydrolase</keyword>
<dbReference type="InterPro" id="IPR045090">
    <property type="entry name" value="Pept_M3A_M3B"/>
</dbReference>
<evidence type="ECO:0000256" key="6">
    <source>
        <dbReference type="RuleBase" id="RU003435"/>
    </source>
</evidence>
<dbReference type="GeneID" id="5715241"/>
<evidence type="ECO:0000256" key="1">
    <source>
        <dbReference type="ARBA" id="ARBA00022670"/>
    </source>
</evidence>
<dbReference type="Gramene" id="PNW88301">
    <property type="protein sequence ID" value="PNW88301"/>
    <property type="gene ID" value="CHLRE_01g023350v5"/>
</dbReference>
<evidence type="ECO:0000259" key="8">
    <source>
        <dbReference type="Pfam" id="PF01432"/>
    </source>
</evidence>
<evidence type="ECO:0000256" key="5">
    <source>
        <dbReference type="ARBA" id="ARBA00023049"/>
    </source>
</evidence>
<dbReference type="EMBL" id="CM008962">
    <property type="protein sequence ID" value="PNW88301.1"/>
    <property type="molecule type" value="Genomic_DNA"/>
</dbReference>
<evidence type="ECO:0000313" key="9">
    <source>
        <dbReference type="EMBL" id="PNW88301.1"/>
    </source>
</evidence>
<protein>
    <recommendedName>
        <fullName evidence="8">Peptidase M3A/M3B catalytic domain-containing protein</fullName>
    </recommendedName>
</protein>
<dbReference type="RefSeq" id="XP_001689978.2">
    <property type="nucleotide sequence ID" value="XM_001689926.2"/>
</dbReference>
<dbReference type="OrthoDB" id="534666at2759"/>
<evidence type="ECO:0000256" key="2">
    <source>
        <dbReference type="ARBA" id="ARBA00022723"/>
    </source>
</evidence>
<proteinExistence type="inferred from homology"/>
<dbReference type="PANTHER" id="PTHR11804">
    <property type="entry name" value="PROTEASE M3 THIMET OLIGOPEPTIDASE-RELATED"/>
    <property type="match status" value="1"/>
</dbReference>
<keyword evidence="7" id="KW-0175">Coiled coil</keyword>
<dbReference type="Pfam" id="PF01432">
    <property type="entry name" value="Peptidase_M3"/>
    <property type="match status" value="1"/>
</dbReference>
<evidence type="ECO:0000256" key="3">
    <source>
        <dbReference type="ARBA" id="ARBA00022801"/>
    </source>
</evidence>
<sequence length="669" mass="73278">MVLSQLAATVLPRGVGASGKVATRLSAGLASVAPSKMAVAAETNTQELIDKLNAAYEKAHLNYEDNFWATKMALKGNSSDALAASKTAYETFLGDPVNLRAVRQALEAAKAGKEQLSEQQEKVLRIMERTFGCYILEDPAAAALKEKINSLEAGLSQSRNTMSLGYTDPASGEFRKASSVQLRNTMRVSDDEATRKACYEGVRGIGPFVSEQFVEIVKQRNKLARLLGFEDFYDYKVTAAEGFGKTRLFEILDDLEAKTRPIMAAARQRLAQDKGAAALEPWNMSYALAGDTEKAQDPYFPFEQAVDVWARTFGALGIEYSGATMTLDLCDRDGKYSNGFCHWPQVAWRKPDGAFVPSRANFTSLATPSQVGSGKTALVTLLHEGGHAAHFANIDQPSPFFSQERAPTSVAYAETQSMFLDAFAHDAAWLGRYALSRGGEVMPWNIIADGYAATQPYDVFALRAMIAVPYFEKALYELPEAELTPERLLALADEVETHVQGGLSPRPLLSVPHPLSDESSCYYHGYVLAEMAVRQTRAFFKSKYGKLVDNPAIGKELCEGYWRPGNGAMFLDLVERLTAKPLAADDWVHDLERPLEAVLREEEADYKEAVAAGPAIKHGQPVDLKMRVRLVHGDEVIADSETDGGLAGACDKFKAWVDKTYLAEQPKSA</sequence>
<dbReference type="OMA" id="NYFDYKV"/>
<dbReference type="InParanoid" id="A0A2K3E673"/>
<evidence type="ECO:0000256" key="4">
    <source>
        <dbReference type="ARBA" id="ARBA00022833"/>
    </source>
</evidence>
<evidence type="ECO:0000256" key="7">
    <source>
        <dbReference type="SAM" id="Coils"/>
    </source>
</evidence>
<dbReference type="GO" id="GO:0006508">
    <property type="term" value="P:proteolysis"/>
    <property type="evidence" value="ECO:0000318"/>
    <property type="project" value="GO_Central"/>
</dbReference>